<evidence type="ECO:0000256" key="1">
    <source>
        <dbReference type="SAM" id="Coils"/>
    </source>
</evidence>
<dbReference type="OrthoDB" id="2377581at2759"/>
<keyword evidence="1" id="KW-0175">Coiled coil</keyword>
<feature type="compositionally biased region" description="Low complexity" evidence="2">
    <location>
        <begin position="80"/>
        <end position="90"/>
    </location>
</feature>
<feature type="region of interest" description="Disordered" evidence="2">
    <location>
        <begin position="77"/>
        <end position="98"/>
    </location>
</feature>
<dbReference type="EMBL" id="JAABOA010005952">
    <property type="protein sequence ID" value="KAF9571846.1"/>
    <property type="molecule type" value="Genomic_DNA"/>
</dbReference>
<keyword evidence="4" id="KW-1185">Reference proteome</keyword>
<feature type="non-terminal residue" evidence="3">
    <location>
        <position position="195"/>
    </location>
</feature>
<gene>
    <name evidence="3" type="ORF">BGW38_008577</name>
</gene>
<name>A0A9P6FK44_9FUNG</name>
<evidence type="ECO:0000313" key="3">
    <source>
        <dbReference type="EMBL" id="KAF9571846.1"/>
    </source>
</evidence>
<comment type="caution">
    <text evidence="3">The sequence shown here is derived from an EMBL/GenBank/DDBJ whole genome shotgun (WGS) entry which is preliminary data.</text>
</comment>
<feature type="coiled-coil region" evidence="1">
    <location>
        <begin position="140"/>
        <end position="174"/>
    </location>
</feature>
<evidence type="ECO:0000313" key="4">
    <source>
        <dbReference type="Proteomes" id="UP000780801"/>
    </source>
</evidence>
<accession>A0A9P6FK44</accession>
<reference evidence="3" key="1">
    <citation type="journal article" date="2020" name="Fungal Divers.">
        <title>Resolving the Mortierellaceae phylogeny through synthesis of multi-gene phylogenetics and phylogenomics.</title>
        <authorList>
            <person name="Vandepol N."/>
            <person name="Liber J."/>
            <person name="Desiro A."/>
            <person name="Na H."/>
            <person name="Kennedy M."/>
            <person name="Barry K."/>
            <person name="Grigoriev I.V."/>
            <person name="Miller A.N."/>
            <person name="O'Donnell K."/>
            <person name="Stajich J.E."/>
            <person name="Bonito G."/>
        </authorList>
    </citation>
    <scope>NUCLEOTIDE SEQUENCE</scope>
    <source>
        <strain evidence="3">KOD1015</strain>
    </source>
</reference>
<protein>
    <submittedName>
        <fullName evidence="3">Uncharacterized protein</fullName>
    </submittedName>
</protein>
<sequence>LINNAFIKADDRWKQAWLENRLRYVEIAENMSYHIPGFRETFINWFPKEIYYTATPYQVKQYWRRVARIDEEIIFEDDSTSQSTEQSPTTANNKELEEKLTDQNQIMLDEFSNIKERFVQQEQHFNTLRCDISSEFQKSMEMSQQDIEKMYQRNIEANKEISDVKEDLAEIKGDVVKIQSDIHAILEALRGIQRQ</sequence>
<dbReference type="Proteomes" id="UP000780801">
    <property type="component" value="Unassembled WGS sequence"/>
</dbReference>
<organism evidence="3 4">
    <name type="scientific">Lunasporangiospora selenospora</name>
    <dbReference type="NCBI Taxonomy" id="979761"/>
    <lineage>
        <taxon>Eukaryota</taxon>
        <taxon>Fungi</taxon>
        <taxon>Fungi incertae sedis</taxon>
        <taxon>Mucoromycota</taxon>
        <taxon>Mortierellomycotina</taxon>
        <taxon>Mortierellomycetes</taxon>
        <taxon>Mortierellales</taxon>
        <taxon>Mortierellaceae</taxon>
        <taxon>Lunasporangiospora</taxon>
    </lineage>
</organism>
<dbReference type="AlphaFoldDB" id="A0A9P6FK44"/>
<evidence type="ECO:0000256" key="2">
    <source>
        <dbReference type="SAM" id="MobiDB-lite"/>
    </source>
</evidence>
<proteinExistence type="predicted"/>